<organism evidence="2 3">
    <name type="scientific">Eremothecium cymbalariae (strain CBS 270.75 / DBVPG 7215 / KCTC 17166 / NRRL Y-17582)</name>
    <name type="common">Yeast</name>
    <dbReference type="NCBI Taxonomy" id="931890"/>
    <lineage>
        <taxon>Eukaryota</taxon>
        <taxon>Fungi</taxon>
        <taxon>Dikarya</taxon>
        <taxon>Ascomycota</taxon>
        <taxon>Saccharomycotina</taxon>
        <taxon>Saccharomycetes</taxon>
        <taxon>Saccharomycetales</taxon>
        <taxon>Saccharomycetaceae</taxon>
        <taxon>Eremothecium</taxon>
    </lineage>
</organism>
<sequence length="663" mass="73246">MVENSGCLLDDCNGLWSWYLHNLRCGEFEELSSDIVKCRLMKRLVKEYSGGTMSASNRVLLVSVPDDIRQGASILEEFLRSSLPGMREVRDGNITKLTGRKDLLNGEDHYLINDTKGGVAGVGLTANRPVESFGSHFQRQDQCDNEFSFGHSNASLEETLNVSLCANTGLENVAGISTQLKGIGFDPVSNDISYMQQNIDVDRREHTLDGGGVGDTEVASEKPRNGERFTTSFKANSLTAVDNSKLFTFGLSSSAISTCKNSEEVSIRSSESYQSYDGEVLARTLTREEHIQGSCCPTEHRHEELYNEGDSTSELSSACNSVSSDCSIFPSISISGDEGDFRIVLQSILIYNTTLDQLLTAVRQSNNDTTVADINDDWLLYDERFSMNNIQMVSLIDIFEMNGVFPKILFYSVVAIPCNNTASKEANSCAEIGKKNASNISNWIYSCISQNTLSQQATTADSAFVFGGPRHYRWHSSEREEHEPLAGDGDSVHREGNRASPLTSGAEIVTNNIPMLSTLPVHSKAFSRTGSVSEPTKTRVNSNREIHKCESHSSITESRRKLSDDNEDMFRSKYIISKNPSKNGLTKISSLGSLSLAHRERMFSCSLPGMLHTVFNGTYASDEHPLAVPRKKVRMPSWRRLHKQSCGKQSCGKRQGFVCCAVM</sequence>
<dbReference type="HOGENOM" id="CLU_016359_0_0_1"/>
<dbReference type="OrthoDB" id="4070734at2759"/>
<dbReference type="RefSeq" id="XP_003645958.1">
    <property type="nucleotide sequence ID" value="XM_003645910.1"/>
</dbReference>
<evidence type="ECO:0000313" key="3">
    <source>
        <dbReference type="Proteomes" id="UP000006790"/>
    </source>
</evidence>
<feature type="region of interest" description="Disordered" evidence="1">
    <location>
        <begin position="525"/>
        <end position="564"/>
    </location>
</feature>
<keyword evidence="3" id="KW-1185">Reference proteome</keyword>
<feature type="region of interest" description="Disordered" evidence="1">
    <location>
        <begin position="476"/>
        <end position="504"/>
    </location>
</feature>
<feature type="compositionally biased region" description="Polar residues" evidence="1">
    <location>
        <begin position="526"/>
        <end position="541"/>
    </location>
</feature>
<dbReference type="AlphaFoldDB" id="G8JSY8"/>
<evidence type="ECO:0000256" key="1">
    <source>
        <dbReference type="SAM" id="MobiDB-lite"/>
    </source>
</evidence>
<reference evidence="3" key="1">
    <citation type="journal article" date="2012" name="G3 (Bethesda)">
        <title>Pichia sorbitophila, an interspecies yeast hybrid reveals early steps of genome resolution following polyploidization.</title>
        <authorList>
            <person name="Leh Louis V."/>
            <person name="Despons L."/>
            <person name="Friedrich A."/>
            <person name="Martin T."/>
            <person name="Durrens P."/>
            <person name="Casaregola S."/>
            <person name="Neuveglise C."/>
            <person name="Fairhead C."/>
            <person name="Marck C."/>
            <person name="Cruz J.A."/>
            <person name="Straub M.L."/>
            <person name="Kugler V."/>
            <person name="Sacerdot C."/>
            <person name="Uzunov Z."/>
            <person name="Thierry A."/>
            <person name="Weiss S."/>
            <person name="Bleykasten C."/>
            <person name="De Montigny J."/>
            <person name="Jacques N."/>
            <person name="Jung P."/>
            <person name="Lemaire M."/>
            <person name="Mallet S."/>
            <person name="Morel G."/>
            <person name="Richard G.F."/>
            <person name="Sarkar A."/>
            <person name="Savel G."/>
            <person name="Schacherer J."/>
            <person name="Seret M.L."/>
            <person name="Talla E."/>
            <person name="Samson G."/>
            <person name="Jubin C."/>
            <person name="Poulain J."/>
            <person name="Vacherie B."/>
            <person name="Barbe V."/>
            <person name="Pelletier E."/>
            <person name="Sherman D.J."/>
            <person name="Westhof E."/>
            <person name="Weissenbach J."/>
            <person name="Baret P.V."/>
            <person name="Wincker P."/>
            <person name="Gaillardin C."/>
            <person name="Dujon B."/>
            <person name="Souciet J.L."/>
        </authorList>
    </citation>
    <scope>NUCLEOTIDE SEQUENCE [LARGE SCALE GENOMIC DNA]</scope>
    <source>
        <strain evidence="3">CBS 270.75 / DBVPG 7215 / KCTC 17166 / NRRL Y-17582</strain>
    </source>
</reference>
<dbReference type="Proteomes" id="UP000006790">
    <property type="component" value="Chromosome 4"/>
</dbReference>
<proteinExistence type="predicted"/>
<feature type="compositionally biased region" description="Basic and acidic residues" evidence="1">
    <location>
        <begin position="476"/>
        <end position="497"/>
    </location>
</feature>
<gene>
    <name evidence="2" type="ordered locus">Ecym_4061</name>
</gene>
<protein>
    <submittedName>
        <fullName evidence="2">Uncharacterized protein</fullName>
    </submittedName>
</protein>
<dbReference type="InParanoid" id="G8JSY8"/>
<accession>G8JSY8</accession>
<dbReference type="GeneID" id="11471178"/>
<dbReference type="EMBL" id="CP002500">
    <property type="protein sequence ID" value="AET39141.1"/>
    <property type="molecule type" value="Genomic_DNA"/>
</dbReference>
<evidence type="ECO:0000313" key="2">
    <source>
        <dbReference type="EMBL" id="AET39141.1"/>
    </source>
</evidence>
<dbReference type="FunCoup" id="G8JSY8">
    <property type="interactions" value="142"/>
</dbReference>
<name>G8JSY8_ERECY</name>
<dbReference type="KEGG" id="erc:Ecym_4061"/>
<dbReference type="eggNOG" id="ENOG502QVAT">
    <property type="taxonomic scope" value="Eukaryota"/>
</dbReference>
<feature type="compositionally biased region" description="Basic and acidic residues" evidence="1">
    <location>
        <begin position="542"/>
        <end position="564"/>
    </location>
</feature>